<comment type="caution">
    <text evidence="4">The sequence shown here is derived from an EMBL/GenBank/DDBJ whole genome shotgun (WGS) entry which is preliminary data.</text>
</comment>
<dbReference type="SUPFAM" id="SSF75304">
    <property type="entry name" value="Amidase signature (AS) enzymes"/>
    <property type="match status" value="1"/>
</dbReference>
<dbReference type="OrthoDB" id="5423360at2759"/>
<feature type="signal peptide" evidence="1">
    <location>
        <begin position="1"/>
        <end position="23"/>
    </location>
</feature>
<accession>A0A072NVP8</accession>
<dbReference type="VEuPathDB" id="FungiDB:A1O9_12389"/>
<dbReference type="Pfam" id="PF26053">
    <property type="entry name" value="DUF8016"/>
    <property type="match status" value="1"/>
</dbReference>
<dbReference type="Pfam" id="PF01425">
    <property type="entry name" value="Amidase"/>
    <property type="match status" value="1"/>
</dbReference>
<sequence length="628" mass="66936">MFHLVSWEACLGLSLSLWQAAEAVSSSNNAMIITVNNAPFYVGSETQGSIPSCLIPASVSAGSQIVPITIVDTRESVFSDASLADLASFNLASDDVFNEGFLQDLTISTKTNSTTSVVQLANHTSSVLAGPYFLSTSTGALHIPYLLYSDEQQAFSQGVIPTSDGSFTALPVALPGSSTITIAVPSRLYYSPSAKSPLAGVRIGIKDLYDIKGLKTGAGSRAYYDLYPEANVTAPAVQRLIDAGAVVVGKMKTTQFAAPENARDAIDYKTPFNPRGDGYQEAGSSSSGPGAGVASYRWLDIALGSDTGGSIRVPAEDNGLFGNRPSHGHVALTNVVPLSPAMDTAGFLVRDPQLWSTAAKVLYTNLTTSYTGYPKSIITYGLPSANASDLTAGDKVVVEFVQKLASFLSANVSANNYTTQWVETHPENTPADVQEFVGTTWAVLCALEQTKIIRDPFFQKYSAKYDGRIPFVNPSTNGTWAYADTLSPGMLDVAISNQTVFTNWFNSEVLPTNAESCSQSLFLYVFTPAAPLYRNLAGPHFDGALMGLNTGFISPLVGNPDFALPLGQVSYNSTITLHEEFFPVSIRMMAAPRCDLMLMDLINDLTDTGILPNVMVGNSLETGGKIYL</sequence>
<dbReference type="STRING" id="1182545.A0A072NVP8"/>
<evidence type="ECO:0000313" key="5">
    <source>
        <dbReference type="Proteomes" id="UP000027920"/>
    </source>
</evidence>
<dbReference type="RefSeq" id="XP_013254062.1">
    <property type="nucleotide sequence ID" value="XM_013398608.1"/>
</dbReference>
<dbReference type="AlphaFoldDB" id="A0A072NVP8"/>
<dbReference type="InterPro" id="IPR058329">
    <property type="entry name" value="Arp1_N"/>
</dbReference>
<proteinExistence type="predicted"/>
<evidence type="ECO:0000313" key="4">
    <source>
        <dbReference type="EMBL" id="KEF51472.1"/>
    </source>
</evidence>
<evidence type="ECO:0000256" key="1">
    <source>
        <dbReference type="SAM" id="SignalP"/>
    </source>
</evidence>
<feature type="chain" id="PRO_5001682997" evidence="1">
    <location>
        <begin position="24"/>
        <end position="628"/>
    </location>
</feature>
<evidence type="ECO:0000259" key="2">
    <source>
        <dbReference type="Pfam" id="PF01425"/>
    </source>
</evidence>
<evidence type="ECO:0000259" key="3">
    <source>
        <dbReference type="Pfam" id="PF26053"/>
    </source>
</evidence>
<dbReference type="PANTHER" id="PTHR46310">
    <property type="entry name" value="AMIDASE 1"/>
    <property type="match status" value="1"/>
</dbReference>
<gene>
    <name evidence="4" type="ORF">A1O9_12389</name>
</gene>
<keyword evidence="1" id="KW-0732">Signal</keyword>
<feature type="domain" description="Scytalone dehydratase-like protein Arp1 N-terminal" evidence="3">
    <location>
        <begin position="58"/>
        <end position="114"/>
    </location>
</feature>
<dbReference type="PANTHER" id="PTHR46310:SF7">
    <property type="entry name" value="AMIDASE 1"/>
    <property type="match status" value="1"/>
</dbReference>
<keyword evidence="5" id="KW-1185">Reference proteome</keyword>
<protein>
    <submittedName>
        <fullName evidence="4">Uncharacterized protein</fullName>
    </submittedName>
</protein>
<dbReference type="Gene3D" id="3.90.1300.10">
    <property type="entry name" value="Amidase signature (AS) domain"/>
    <property type="match status" value="1"/>
</dbReference>
<dbReference type="HOGENOM" id="CLU_020129_1_0_1"/>
<dbReference type="EMBL" id="AMGV01000023">
    <property type="protein sequence ID" value="KEF51472.1"/>
    <property type="molecule type" value="Genomic_DNA"/>
</dbReference>
<dbReference type="Proteomes" id="UP000027920">
    <property type="component" value="Unassembled WGS sequence"/>
</dbReference>
<dbReference type="InterPro" id="IPR036928">
    <property type="entry name" value="AS_sf"/>
</dbReference>
<organism evidence="4 5">
    <name type="scientific">Exophiala aquamarina CBS 119918</name>
    <dbReference type="NCBI Taxonomy" id="1182545"/>
    <lineage>
        <taxon>Eukaryota</taxon>
        <taxon>Fungi</taxon>
        <taxon>Dikarya</taxon>
        <taxon>Ascomycota</taxon>
        <taxon>Pezizomycotina</taxon>
        <taxon>Eurotiomycetes</taxon>
        <taxon>Chaetothyriomycetidae</taxon>
        <taxon>Chaetothyriales</taxon>
        <taxon>Herpotrichiellaceae</taxon>
        <taxon>Exophiala</taxon>
    </lineage>
</organism>
<name>A0A072NVP8_9EURO</name>
<feature type="domain" description="Amidase" evidence="2">
    <location>
        <begin position="193"/>
        <end position="351"/>
    </location>
</feature>
<dbReference type="InterPro" id="IPR023631">
    <property type="entry name" value="Amidase_dom"/>
</dbReference>
<reference evidence="4 5" key="1">
    <citation type="submission" date="2013-03" db="EMBL/GenBank/DDBJ databases">
        <title>The Genome Sequence of Exophiala aquamarina CBS 119918.</title>
        <authorList>
            <consortium name="The Broad Institute Genomics Platform"/>
            <person name="Cuomo C."/>
            <person name="de Hoog S."/>
            <person name="Gorbushina A."/>
            <person name="Walker B."/>
            <person name="Young S.K."/>
            <person name="Zeng Q."/>
            <person name="Gargeya S."/>
            <person name="Fitzgerald M."/>
            <person name="Haas B."/>
            <person name="Abouelleil A."/>
            <person name="Allen A.W."/>
            <person name="Alvarado L."/>
            <person name="Arachchi H.M."/>
            <person name="Berlin A.M."/>
            <person name="Chapman S.B."/>
            <person name="Gainer-Dewar J."/>
            <person name="Goldberg J."/>
            <person name="Griggs A."/>
            <person name="Gujja S."/>
            <person name="Hansen M."/>
            <person name="Howarth C."/>
            <person name="Imamovic A."/>
            <person name="Ireland A."/>
            <person name="Larimer J."/>
            <person name="McCowan C."/>
            <person name="Murphy C."/>
            <person name="Pearson M."/>
            <person name="Poon T.W."/>
            <person name="Priest M."/>
            <person name="Roberts A."/>
            <person name="Saif S."/>
            <person name="Shea T."/>
            <person name="Sisk P."/>
            <person name="Sykes S."/>
            <person name="Wortman J."/>
            <person name="Nusbaum C."/>
            <person name="Birren B."/>
        </authorList>
    </citation>
    <scope>NUCLEOTIDE SEQUENCE [LARGE SCALE GENOMIC DNA]</scope>
    <source>
        <strain evidence="4 5">CBS 119918</strain>
    </source>
</reference>
<dbReference type="GeneID" id="25287283"/>